<evidence type="ECO:0000313" key="4">
    <source>
        <dbReference type="Proteomes" id="UP001165124"/>
    </source>
</evidence>
<feature type="transmembrane region" description="Helical" evidence="2">
    <location>
        <begin position="175"/>
        <end position="201"/>
    </location>
</feature>
<protein>
    <submittedName>
        <fullName evidence="3">Uncharacterized protein</fullName>
    </submittedName>
</protein>
<dbReference type="EMBL" id="BSRZ01000013">
    <property type="protein sequence ID" value="GLW66278.1"/>
    <property type="molecule type" value="Genomic_DNA"/>
</dbReference>
<feature type="compositionally biased region" description="Pro residues" evidence="1">
    <location>
        <begin position="78"/>
        <end position="92"/>
    </location>
</feature>
<name>A0A9W6Q0M0_9ACTN</name>
<keyword evidence="2" id="KW-0472">Membrane</keyword>
<dbReference type="AlphaFoldDB" id="A0A9W6Q0M0"/>
<sequence length="260" mass="28564">MWNTVGVAAARLAIGGVGLLLAITFGEAASQMYDDMRSFKHAPHCESRMPGDQRECVATVTVTVVDRSVHVDRDDPPHPVQPPPAPPPPPPMPPFIRLVPVAANAVPVSDAPLVRAAAASTTHYYVTIRMPDGKRRELKVGKKLYDQAEPGTSGRAQVWRGHVTRLAVGTESKRFSLFIPFFLGWMIAWAGLLLFLGALFYPIGESSGYVFAGWYVAGVAVFYLLKDWRDAMFVVPAVVGTFLSVQWLLTVPLKRDSWSY</sequence>
<keyword evidence="4" id="KW-1185">Reference proteome</keyword>
<feature type="transmembrane region" description="Helical" evidence="2">
    <location>
        <begin position="232"/>
        <end position="249"/>
    </location>
</feature>
<evidence type="ECO:0000256" key="2">
    <source>
        <dbReference type="SAM" id="Phobius"/>
    </source>
</evidence>
<dbReference type="Proteomes" id="UP001165124">
    <property type="component" value="Unassembled WGS sequence"/>
</dbReference>
<evidence type="ECO:0000313" key="3">
    <source>
        <dbReference type="EMBL" id="GLW66278.1"/>
    </source>
</evidence>
<feature type="region of interest" description="Disordered" evidence="1">
    <location>
        <begin position="68"/>
        <end position="92"/>
    </location>
</feature>
<comment type="caution">
    <text evidence="3">The sequence shown here is derived from an EMBL/GenBank/DDBJ whole genome shotgun (WGS) entry which is preliminary data.</text>
</comment>
<feature type="compositionally biased region" description="Basic and acidic residues" evidence="1">
    <location>
        <begin position="68"/>
        <end position="77"/>
    </location>
</feature>
<proteinExistence type="predicted"/>
<organism evidence="3 4">
    <name type="scientific">Actinomadura rubrobrunea</name>
    <dbReference type="NCBI Taxonomy" id="115335"/>
    <lineage>
        <taxon>Bacteria</taxon>
        <taxon>Bacillati</taxon>
        <taxon>Actinomycetota</taxon>
        <taxon>Actinomycetes</taxon>
        <taxon>Streptosporangiales</taxon>
        <taxon>Thermomonosporaceae</taxon>
        <taxon>Actinomadura</taxon>
    </lineage>
</organism>
<dbReference type="RefSeq" id="WP_083951837.1">
    <property type="nucleotide sequence ID" value="NZ_BSRZ01000013.1"/>
</dbReference>
<reference evidence="3" key="1">
    <citation type="submission" date="2023-02" db="EMBL/GenBank/DDBJ databases">
        <title>Actinomadura rubrobrunea NBRC 14622.</title>
        <authorList>
            <person name="Ichikawa N."/>
            <person name="Sato H."/>
            <person name="Tonouchi N."/>
        </authorList>
    </citation>
    <scope>NUCLEOTIDE SEQUENCE</scope>
    <source>
        <strain evidence="3">NBRC 14622</strain>
    </source>
</reference>
<evidence type="ECO:0000256" key="1">
    <source>
        <dbReference type="SAM" id="MobiDB-lite"/>
    </source>
</evidence>
<keyword evidence="2" id="KW-0812">Transmembrane</keyword>
<gene>
    <name evidence="3" type="ORF">Arub01_45220</name>
</gene>
<feature type="transmembrane region" description="Helical" evidence="2">
    <location>
        <begin position="12"/>
        <end position="30"/>
    </location>
</feature>
<feature type="transmembrane region" description="Helical" evidence="2">
    <location>
        <begin position="207"/>
        <end position="225"/>
    </location>
</feature>
<accession>A0A9W6Q0M0</accession>
<keyword evidence="2" id="KW-1133">Transmembrane helix</keyword>